<accession>A0A0T5XDH9</accession>
<sequence>MQNKHTGEAEASPVCLWGSNLTFKVFVFLKILRCCPPIEVIAFKCYYIQ</sequence>
<gene>
    <name evidence="1" type="ORF">HMPREF1705_04715</name>
</gene>
<proteinExistence type="predicted"/>
<keyword evidence="2" id="KW-1185">Reference proteome</keyword>
<name>A0A0T5XDH9_9BACT</name>
<comment type="caution">
    <text evidence="1">The sequence shown here is derived from an EMBL/GenBank/DDBJ whole genome shotgun (WGS) entry which is preliminary data.</text>
</comment>
<reference evidence="2" key="1">
    <citation type="submission" date="2012-09" db="EMBL/GenBank/DDBJ databases">
        <authorList>
            <person name="Weinstock G."/>
            <person name="Sodergren E."/>
            <person name="Clifton S."/>
            <person name="Fulton L."/>
            <person name="Fulton B."/>
            <person name="Courtney L."/>
            <person name="Fronick C."/>
            <person name="Harrison M."/>
            <person name="Strong C."/>
            <person name="Farmer C."/>
            <person name="Delehaunty K."/>
            <person name="Markovic C."/>
            <person name="Hall O."/>
            <person name="Minx P."/>
            <person name="Tomlinson C."/>
            <person name="Mitreva M."/>
            <person name="Nelson J."/>
            <person name="Hou S."/>
            <person name="Wollam A."/>
            <person name="Pepin K.H."/>
            <person name="Johnson M."/>
            <person name="Bhonagiri V."/>
            <person name="Nash W.E."/>
            <person name="Suruliraj S."/>
            <person name="Warren W."/>
            <person name="Chinwalla A."/>
            <person name="Mardis E.R."/>
            <person name="Wilson R.K."/>
        </authorList>
    </citation>
    <scope>NUCLEOTIDE SEQUENCE [LARGE SCALE GENOMIC DNA]</scope>
    <source>
        <strain evidence="2">OS1</strain>
    </source>
</reference>
<protein>
    <submittedName>
        <fullName evidence="1">Uncharacterized protein</fullName>
    </submittedName>
</protein>
<organism evidence="1 2">
    <name type="scientific">Acetomicrobium hydrogeniformans ATCC BAA-1850</name>
    <dbReference type="NCBI Taxonomy" id="592015"/>
    <lineage>
        <taxon>Bacteria</taxon>
        <taxon>Thermotogati</taxon>
        <taxon>Synergistota</taxon>
        <taxon>Synergistia</taxon>
        <taxon>Synergistales</taxon>
        <taxon>Acetomicrobiaceae</taxon>
        <taxon>Acetomicrobium</taxon>
    </lineage>
</organism>
<dbReference type="Proteomes" id="UP000005273">
    <property type="component" value="Unassembled WGS sequence"/>
</dbReference>
<dbReference type="STRING" id="592015.HMPREF1705_04715"/>
<dbReference type="EMBL" id="ACJX03000001">
    <property type="protein sequence ID" value="KRT36399.1"/>
    <property type="molecule type" value="Genomic_DNA"/>
</dbReference>
<evidence type="ECO:0000313" key="2">
    <source>
        <dbReference type="Proteomes" id="UP000005273"/>
    </source>
</evidence>
<dbReference type="AlphaFoldDB" id="A0A0T5XDH9"/>
<evidence type="ECO:0000313" key="1">
    <source>
        <dbReference type="EMBL" id="KRT36399.1"/>
    </source>
</evidence>